<keyword evidence="3" id="KW-1185">Reference proteome</keyword>
<keyword evidence="1" id="KW-0812">Transmembrane</keyword>
<accession>A0A1L8WP94</accession>
<keyword evidence="1" id="KW-1133">Transmembrane helix</keyword>
<keyword evidence="1" id="KW-0472">Membrane</keyword>
<reference evidence="2 3" key="1">
    <citation type="submission" date="2014-12" db="EMBL/GenBank/DDBJ databases">
        <title>Draft genome sequences of 29 type strains of Enterococci.</title>
        <authorList>
            <person name="Zhong Z."/>
            <person name="Sun Z."/>
            <person name="Liu W."/>
            <person name="Zhang W."/>
            <person name="Zhang H."/>
        </authorList>
    </citation>
    <scope>NUCLEOTIDE SEQUENCE [LARGE SCALE GENOMIC DNA]</scope>
    <source>
        <strain evidence="2 3">DSM 15687</strain>
    </source>
</reference>
<evidence type="ECO:0000256" key="1">
    <source>
        <dbReference type="SAM" id="Phobius"/>
    </source>
</evidence>
<dbReference type="Proteomes" id="UP000182152">
    <property type="component" value="Unassembled WGS sequence"/>
</dbReference>
<protein>
    <submittedName>
        <fullName evidence="2">Uncharacterized protein</fullName>
    </submittedName>
</protein>
<evidence type="ECO:0000313" key="2">
    <source>
        <dbReference type="EMBL" id="OJG82843.1"/>
    </source>
</evidence>
<evidence type="ECO:0000313" key="3">
    <source>
        <dbReference type="Proteomes" id="UP000182152"/>
    </source>
</evidence>
<gene>
    <name evidence="2" type="ORF">RV14_GL002135</name>
</gene>
<dbReference type="OrthoDB" id="9985719at2"/>
<dbReference type="RefSeq" id="WP_071855144.1">
    <property type="nucleotide sequence ID" value="NZ_JXLB01000007.1"/>
</dbReference>
<name>A0A1L8WP94_9ENTE</name>
<proteinExistence type="predicted"/>
<comment type="caution">
    <text evidence="2">The sequence shown here is derived from an EMBL/GenBank/DDBJ whole genome shotgun (WGS) entry which is preliminary data.</text>
</comment>
<sequence>MYSKRKIYEKIYAWYEKKQTIISLYIGFFKFIFAIFVLILGFSFNKTYYEDITLEFYPISQKERISVHNIFDEIDVNSNSNMIVLFSPENVPMKLQIMQYKKIDEKNSELIYKPTGKVISVESGDNLKISYLETEGIPMYQLHVSTEFGEANISLAYNGRYGNINKTKIKSERKIIPYFFNKLFKSIGIMIEESNSFFVTYLVISPPPPFPS</sequence>
<dbReference type="AlphaFoldDB" id="A0A1L8WP94"/>
<organism evidence="2 3">
    <name type="scientific">Enterococcus ratti</name>
    <dbReference type="NCBI Taxonomy" id="150033"/>
    <lineage>
        <taxon>Bacteria</taxon>
        <taxon>Bacillati</taxon>
        <taxon>Bacillota</taxon>
        <taxon>Bacilli</taxon>
        <taxon>Lactobacillales</taxon>
        <taxon>Enterococcaceae</taxon>
        <taxon>Enterococcus</taxon>
    </lineage>
</organism>
<feature type="transmembrane region" description="Helical" evidence="1">
    <location>
        <begin position="21"/>
        <end position="44"/>
    </location>
</feature>
<dbReference type="EMBL" id="JXLB01000007">
    <property type="protein sequence ID" value="OJG82843.1"/>
    <property type="molecule type" value="Genomic_DNA"/>
</dbReference>